<evidence type="ECO:0000256" key="4">
    <source>
        <dbReference type="ARBA" id="ARBA00022655"/>
    </source>
</evidence>
<keyword evidence="8" id="KW-0963">Cytoplasm</keyword>
<dbReference type="PANTHER" id="PTHR21299:SF1">
    <property type="entry name" value="PANTOATE--BETA-ALANINE LIGASE"/>
    <property type="match status" value="1"/>
</dbReference>
<keyword evidence="3 8" id="KW-0436">Ligase</keyword>
<feature type="active site" description="Proton donor" evidence="8">
    <location>
        <position position="37"/>
    </location>
</feature>
<sequence>MQVFYTGAEWQKNWLHALQSHKIIGFVPTMGALHEGHLDLIRNSKKSSDITVVSIFVNPIQFNNQEDFDKYPVLIQQDLKLLEKENVDFVFMPKLETMYPEKPSISIQFGELETILEGEFRPGHFSGVGIIVSKLFHIIRPHQAFFGQKDLQQVAVIKRLVADLSFPVEIITVPTRREEDGLALSSRNLRLNSEERAKSLILYKSLCSAKNELLEGTNWLEVRNQIQQRFEEEPLAKLEYFELVETEKFTVMNSFDSSQKASICVAAYIGNIRLIDNLPINP</sequence>
<comment type="miscellaneous">
    <text evidence="8">The reaction proceeds by a bi uni uni bi ping pong mechanism.</text>
</comment>
<dbReference type="InterPro" id="IPR014729">
    <property type="entry name" value="Rossmann-like_a/b/a_fold"/>
</dbReference>
<dbReference type="Proteomes" id="UP000664480">
    <property type="component" value="Unassembled WGS sequence"/>
</dbReference>
<dbReference type="Gene3D" id="3.40.50.620">
    <property type="entry name" value="HUPs"/>
    <property type="match status" value="1"/>
</dbReference>
<evidence type="ECO:0000256" key="3">
    <source>
        <dbReference type="ARBA" id="ARBA00022598"/>
    </source>
</evidence>
<organism evidence="9 10">
    <name type="scientific">Algoriphagus pacificus</name>
    <dbReference type="NCBI Taxonomy" id="2811234"/>
    <lineage>
        <taxon>Bacteria</taxon>
        <taxon>Pseudomonadati</taxon>
        <taxon>Bacteroidota</taxon>
        <taxon>Cytophagia</taxon>
        <taxon>Cytophagales</taxon>
        <taxon>Cyclobacteriaceae</taxon>
        <taxon>Algoriphagus</taxon>
    </lineage>
</organism>
<feature type="binding site" evidence="8">
    <location>
        <begin position="147"/>
        <end position="150"/>
    </location>
    <ligand>
        <name>ATP</name>
        <dbReference type="ChEBI" id="CHEBI:30616"/>
    </ligand>
</feature>
<dbReference type="HAMAP" id="MF_00158">
    <property type="entry name" value="PanC"/>
    <property type="match status" value="1"/>
</dbReference>
<accession>A0ABS3CC56</accession>
<dbReference type="InterPro" id="IPR003721">
    <property type="entry name" value="Pantoate_ligase"/>
</dbReference>
<proteinExistence type="inferred from homology"/>
<feature type="binding site" evidence="8">
    <location>
        <begin position="30"/>
        <end position="37"/>
    </location>
    <ligand>
        <name>ATP</name>
        <dbReference type="ChEBI" id="CHEBI:30616"/>
    </ligand>
</feature>
<dbReference type="CDD" id="cd00560">
    <property type="entry name" value="PanC"/>
    <property type="match status" value="1"/>
</dbReference>
<evidence type="ECO:0000256" key="5">
    <source>
        <dbReference type="ARBA" id="ARBA00022741"/>
    </source>
</evidence>
<dbReference type="Gene3D" id="3.30.1300.10">
    <property type="entry name" value="Pantoate-beta-alanine ligase, C-terminal domain"/>
    <property type="match status" value="1"/>
</dbReference>
<evidence type="ECO:0000256" key="6">
    <source>
        <dbReference type="ARBA" id="ARBA00022840"/>
    </source>
</evidence>
<evidence type="ECO:0000256" key="7">
    <source>
        <dbReference type="ARBA" id="ARBA00048258"/>
    </source>
</evidence>
<keyword evidence="6 8" id="KW-0067">ATP-binding</keyword>
<gene>
    <name evidence="8" type="primary">panC</name>
    <name evidence="9" type="ORF">J0A69_04595</name>
</gene>
<dbReference type="InterPro" id="IPR004821">
    <property type="entry name" value="Cyt_trans-like"/>
</dbReference>
<dbReference type="NCBIfam" id="TIGR00018">
    <property type="entry name" value="panC"/>
    <property type="match status" value="1"/>
</dbReference>
<evidence type="ECO:0000256" key="1">
    <source>
        <dbReference type="ARBA" id="ARBA00004990"/>
    </source>
</evidence>
<evidence type="ECO:0000313" key="9">
    <source>
        <dbReference type="EMBL" id="MBN7814692.1"/>
    </source>
</evidence>
<comment type="subunit">
    <text evidence="8">Homodimer.</text>
</comment>
<protein>
    <recommendedName>
        <fullName evidence="8">Pantothenate synthetase</fullName>
        <shortName evidence="8">PS</shortName>
        <ecNumber evidence="8">6.3.2.1</ecNumber>
    </recommendedName>
    <alternativeName>
        <fullName evidence="8">Pantoate--beta-alanine ligase</fullName>
    </alternativeName>
    <alternativeName>
        <fullName evidence="8">Pantoate-activating enzyme</fullName>
    </alternativeName>
</protein>
<dbReference type="GO" id="GO:0004592">
    <property type="term" value="F:pantoate-beta-alanine ligase activity"/>
    <property type="evidence" value="ECO:0007669"/>
    <property type="project" value="UniProtKB-EC"/>
</dbReference>
<dbReference type="InterPro" id="IPR042176">
    <property type="entry name" value="Pantoate_ligase_C"/>
</dbReference>
<comment type="catalytic activity">
    <reaction evidence="7 8">
        <text>(R)-pantoate + beta-alanine + ATP = (R)-pantothenate + AMP + diphosphate + H(+)</text>
        <dbReference type="Rhea" id="RHEA:10912"/>
        <dbReference type="ChEBI" id="CHEBI:15378"/>
        <dbReference type="ChEBI" id="CHEBI:15980"/>
        <dbReference type="ChEBI" id="CHEBI:29032"/>
        <dbReference type="ChEBI" id="CHEBI:30616"/>
        <dbReference type="ChEBI" id="CHEBI:33019"/>
        <dbReference type="ChEBI" id="CHEBI:57966"/>
        <dbReference type="ChEBI" id="CHEBI:456215"/>
        <dbReference type="EC" id="6.3.2.1"/>
    </reaction>
</comment>
<dbReference type="PANTHER" id="PTHR21299">
    <property type="entry name" value="CYTIDYLATE KINASE/PANTOATE-BETA-ALANINE LIGASE"/>
    <property type="match status" value="1"/>
</dbReference>
<feature type="binding site" evidence="8">
    <location>
        <position position="61"/>
    </location>
    <ligand>
        <name>(R)-pantoate</name>
        <dbReference type="ChEBI" id="CHEBI:15980"/>
    </ligand>
</feature>
<comment type="similarity">
    <text evidence="2 8">Belongs to the pantothenate synthetase family.</text>
</comment>
<reference evidence="9 10" key="1">
    <citation type="submission" date="2021-03" db="EMBL/GenBank/DDBJ databases">
        <title>novel species isolated from a fishpond in China.</title>
        <authorList>
            <person name="Lu H."/>
            <person name="Cai Z."/>
        </authorList>
    </citation>
    <scope>NUCLEOTIDE SEQUENCE [LARGE SCALE GENOMIC DNA]</scope>
    <source>
        <strain evidence="9 10">YJ13C</strain>
    </source>
</reference>
<comment type="subcellular location">
    <subcellularLocation>
        <location evidence="8">Cytoplasm</location>
    </subcellularLocation>
</comment>
<evidence type="ECO:0000313" key="10">
    <source>
        <dbReference type="Proteomes" id="UP000664480"/>
    </source>
</evidence>
<dbReference type="Pfam" id="PF02569">
    <property type="entry name" value="Pantoate_ligase"/>
    <property type="match status" value="1"/>
</dbReference>
<dbReference type="EMBL" id="JAFKCU010000001">
    <property type="protein sequence ID" value="MBN7814692.1"/>
    <property type="molecule type" value="Genomic_DNA"/>
</dbReference>
<comment type="caution">
    <text evidence="9">The sequence shown here is derived from an EMBL/GenBank/DDBJ whole genome shotgun (WGS) entry which is preliminary data.</text>
</comment>
<comment type="pathway">
    <text evidence="1 8">Cofactor biosynthesis; (R)-pantothenate biosynthesis; (R)-pantothenate from (R)-pantoate and beta-alanine: step 1/1.</text>
</comment>
<dbReference type="NCBIfam" id="TIGR00125">
    <property type="entry name" value="cyt_tran_rel"/>
    <property type="match status" value="1"/>
</dbReference>
<feature type="binding site" evidence="8">
    <location>
        <position position="153"/>
    </location>
    <ligand>
        <name>(R)-pantoate</name>
        <dbReference type="ChEBI" id="CHEBI:15980"/>
    </ligand>
</feature>
<evidence type="ECO:0000256" key="8">
    <source>
        <dbReference type="HAMAP-Rule" id="MF_00158"/>
    </source>
</evidence>
<comment type="caution">
    <text evidence="8">Lacks conserved residue(s) required for the propagation of feature annotation.</text>
</comment>
<dbReference type="EC" id="6.3.2.1" evidence="8"/>
<keyword evidence="5 8" id="KW-0547">Nucleotide-binding</keyword>
<dbReference type="SUPFAM" id="SSF52374">
    <property type="entry name" value="Nucleotidylyl transferase"/>
    <property type="match status" value="1"/>
</dbReference>
<keyword evidence="4 8" id="KW-0566">Pantothenate biosynthesis</keyword>
<comment type="function">
    <text evidence="8">Catalyzes the condensation of pantoate with beta-alanine in an ATP-dependent reaction via a pantoyl-adenylate intermediate.</text>
</comment>
<feature type="binding site" evidence="8">
    <location>
        <begin position="184"/>
        <end position="187"/>
    </location>
    <ligand>
        <name>ATP</name>
        <dbReference type="ChEBI" id="CHEBI:30616"/>
    </ligand>
</feature>
<dbReference type="RefSeq" id="WP_206585319.1">
    <property type="nucleotide sequence ID" value="NZ_JAFKCU010000001.1"/>
</dbReference>
<evidence type="ECO:0000256" key="2">
    <source>
        <dbReference type="ARBA" id="ARBA00009256"/>
    </source>
</evidence>
<feature type="binding site" evidence="8">
    <location>
        <position position="61"/>
    </location>
    <ligand>
        <name>beta-alanine</name>
        <dbReference type="ChEBI" id="CHEBI:57966"/>
    </ligand>
</feature>
<name>A0ABS3CC56_9BACT</name>
<keyword evidence="10" id="KW-1185">Reference proteome</keyword>